<gene>
    <name evidence="2" type="ORF">GM173_10325</name>
</gene>
<accession>A0ABS2CF10</accession>
<dbReference type="PANTHER" id="PTHR33258:SF1">
    <property type="entry name" value="TRANSPOSASE INSL FOR INSERTION SEQUENCE ELEMENT IS186A-RELATED"/>
    <property type="match status" value="1"/>
</dbReference>
<dbReference type="Proteomes" id="UP001195660">
    <property type="component" value="Unassembled WGS sequence"/>
</dbReference>
<protein>
    <submittedName>
        <fullName evidence="2">Transposase</fullName>
    </submittedName>
</protein>
<dbReference type="RefSeq" id="WP_203571304.1">
    <property type="nucleotide sequence ID" value="NZ_WOFE01000004.1"/>
</dbReference>
<dbReference type="SUPFAM" id="SSF53098">
    <property type="entry name" value="Ribonuclease H-like"/>
    <property type="match status" value="1"/>
</dbReference>
<sequence length="410" mass="45627">MNGSARLSAGLKALPDKIDSFASTQAAWRFYANEAITLSGLQQPLTDAAHAGIAQHCSRYALCIHDWSRLHYRHENKTDTYAITHATDVGYDLQTSLIVSDQTGQPIAPVAQRLVSAEGSYATYGATTLAPQVQTHLDEVSDCIEHLAAQGFAKPLVHLIDREGDSIGHIRRWESAGCRWLVRVNDNPKVEHAGQELACKDVANTLSFNKTRQITYRGKVHWQWIAETAVTLTRAAKPSQKKGYKPKEPGAPVAARLIVSRIVSDEGEVLAQWLLMSNLPEVDAATLALWYYWRWQIESFFKLLKQAGHQLESWQQESALAISKRLLVSSMACVTVWEIAAAKTQEAAELREFLMKLSGRQVKRSKPITHPALLAGLWVWLSMLEVMEAYTPEELAALKATAMQFLGKDV</sequence>
<reference evidence="2 3" key="1">
    <citation type="submission" date="2019-11" db="EMBL/GenBank/DDBJ databases">
        <title>Novel Deefgea species.</title>
        <authorList>
            <person name="Han J.-H."/>
        </authorList>
    </citation>
    <scope>NUCLEOTIDE SEQUENCE [LARGE SCALE GENOMIC DNA]</scope>
    <source>
        <strain evidence="2 3">LMG 24817</strain>
    </source>
</reference>
<organism evidence="2 3">
    <name type="scientific">Deefgea chitinilytica</name>
    <dbReference type="NCBI Taxonomy" id="570276"/>
    <lineage>
        <taxon>Bacteria</taxon>
        <taxon>Pseudomonadati</taxon>
        <taxon>Pseudomonadota</taxon>
        <taxon>Betaproteobacteria</taxon>
        <taxon>Neisseriales</taxon>
        <taxon>Chitinibacteraceae</taxon>
        <taxon>Deefgea</taxon>
    </lineage>
</organism>
<name>A0ABS2CF10_9NEIS</name>
<dbReference type="InterPro" id="IPR002559">
    <property type="entry name" value="Transposase_11"/>
</dbReference>
<evidence type="ECO:0000259" key="1">
    <source>
        <dbReference type="Pfam" id="PF01609"/>
    </source>
</evidence>
<comment type="caution">
    <text evidence="2">The sequence shown here is derived from an EMBL/GenBank/DDBJ whole genome shotgun (WGS) entry which is preliminary data.</text>
</comment>
<keyword evidence="3" id="KW-1185">Reference proteome</keyword>
<dbReference type="EMBL" id="WOFE01000004">
    <property type="protein sequence ID" value="MBM5571971.1"/>
    <property type="molecule type" value="Genomic_DNA"/>
</dbReference>
<evidence type="ECO:0000313" key="2">
    <source>
        <dbReference type="EMBL" id="MBM5571971.1"/>
    </source>
</evidence>
<feature type="domain" description="Transposase IS4-like" evidence="1">
    <location>
        <begin position="140"/>
        <end position="312"/>
    </location>
</feature>
<proteinExistence type="predicted"/>
<evidence type="ECO:0000313" key="3">
    <source>
        <dbReference type="Proteomes" id="UP001195660"/>
    </source>
</evidence>
<dbReference type="PANTHER" id="PTHR33258">
    <property type="entry name" value="TRANSPOSASE INSL FOR INSERTION SEQUENCE ELEMENT IS186A-RELATED"/>
    <property type="match status" value="1"/>
</dbReference>
<dbReference type="Gene3D" id="3.90.350.10">
    <property type="entry name" value="Transposase Inhibitor Protein From Tn5, Chain A, domain 1"/>
    <property type="match status" value="1"/>
</dbReference>
<dbReference type="Pfam" id="PF01609">
    <property type="entry name" value="DDE_Tnp_1"/>
    <property type="match status" value="1"/>
</dbReference>
<dbReference type="InterPro" id="IPR012337">
    <property type="entry name" value="RNaseH-like_sf"/>
</dbReference>